<comment type="caution">
    <text evidence="2">The sequence shown here is derived from an EMBL/GenBank/DDBJ whole genome shotgun (WGS) entry which is preliminary data.</text>
</comment>
<keyword evidence="2" id="KW-0489">Methyltransferase</keyword>
<keyword evidence="3" id="KW-1185">Reference proteome</keyword>
<dbReference type="GO" id="GO:0032259">
    <property type="term" value="P:methylation"/>
    <property type="evidence" value="ECO:0007669"/>
    <property type="project" value="UniProtKB-KW"/>
</dbReference>
<dbReference type="InterPro" id="IPR013216">
    <property type="entry name" value="Methyltransf_11"/>
</dbReference>
<feature type="domain" description="Methyltransferase type 11" evidence="1">
    <location>
        <begin position="98"/>
        <end position="148"/>
    </location>
</feature>
<dbReference type="InterPro" id="IPR029063">
    <property type="entry name" value="SAM-dependent_MTases_sf"/>
</dbReference>
<name>A0AA37SNU5_9PROT</name>
<dbReference type="EMBL" id="BSNZ01000063">
    <property type="protein sequence ID" value="GLQ86384.1"/>
    <property type="molecule type" value="Genomic_DNA"/>
</dbReference>
<protein>
    <submittedName>
        <fullName evidence="2">Methyltransferase type 11</fullName>
    </submittedName>
</protein>
<evidence type="ECO:0000313" key="3">
    <source>
        <dbReference type="Proteomes" id="UP001156708"/>
    </source>
</evidence>
<evidence type="ECO:0000259" key="1">
    <source>
        <dbReference type="Pfam" id="PF08241"/>
    </source>
</evidence>
<organism evidence="2 3">
    <name type="scientific">Gluconobacter sphaericus NBRC 12467</name>
    <dbReference type="NCBI Taxonomy" id="1307951"/>
    <lineage>
        <taxon>Bacteria</taxon>
        <taxon>Pseudomonadati</taxon>
        <taxon>Pseudomonadota</taxon>
        <taxon>Alphaproteobacteria</taxon>
        <taxon>Acetobacterales</taxon>
        <taxon>Acetobacteraceae</taxon>
        <taxon>Gluconobacter</taxon>
    </lineage>
</organism>
<evidence type="ECO:0000313" key="2">
    <source>
        <dbReference type="EMBL" id="GLQ86384.1"/>
    </source>
</evidence>
<gene>
    <name evidence="2" type="ORF">GCM10007872_32990</name>
</gene>
<accession>A0AA37SNU5</accession>
<proteinExistence type="predicted"/>
<keyword evidence="2" id="KW-0808">Transferase</keyword>
<reference evidence="3" key="1">
    <citation type="journal article" date="2019" name="Int. J. Syst. Evol. Microbiol.">
        <title>The Global Catalogue of Microorganisms (GCM) 10K type strain sequencing project: providing services to taxonomists for standard genome sequencing and annotation.</title>
        <authorList>
            <consortium name="The Broad Institute Genomics Platform"/>
            <consortium name="The Broad Institute Genome Sequencing Center for Infectious Disease"/>
            <person name="Wu L."/>
            <person name="Ma J."/>
        </authorList>
    </citation>
    <scope>NUCLEOTIDE SEQUENCE [LARGE SCALE GENOMIC DNA]</scope>
    <source>
        <strain evidence="3">NBRC 12467</strain>
    </source>
</reference>
<dbReference type="AlphaFoldDB" id="A0AA37SNU5"/>
<dbReference type="RefSeq" id="WP_174787574.1">
    <property type="nucleotide sequence ID" value="NZ_BARA01000019.1"/>
</dbReference>
<dbReference type="SUPFAM" id="SSF53335">
    <property type="entry name" value="S-adenosyl-L-methionine-dependent methyltransferases"/>
    <property type="match status" value="1"/>
</dbReference>
<dbReference type="Pfam" id="PF08241">
    <property type="entry name" value="Methyltransf_11"/>
    <property type="match status" value="1"/>
</dbReference>
<dbReference type="Proteomes" id="UP001156708">
    <property type="component" value="Unassembled WGS sequence"/>
</dbReference>
<dbReference type="PANTHER" id="PTHR43036:SF2">
    <property type="entry name" value="OS04G0481300 PROTEIN"/>
    <property type="match status" value="1"/>
</dbReference>
<dbReference type="Gene3D" id="3.40.50.150">
    <property type="entry name" value="Vaccinia Virus protein VP39"/>
    <property type="match status" value="1"/>
</dbReference>
<dbReference type="PANTHER" id="PTHR43036">
    <property type="entry name" value="OSJNBB0011N17.9 PROTEIN"/>
    <property type="match status" value="1"/>
</dbReference>
<sequence length="216" mass="23172">MSGPEQLEGMHAAAFTRANNEPDTIFHAQRIPDSLMDMGAQTAVTALYQTALPVGGAVLDLMAGALSHYPEEAKFQRMVGLGIFKGALDANPVLGERVVQDLNEDTVLPFGDDSFDAVTLCDGLAYLTQPLAVLTEVVRVLKPGSPLILTFSDQFHAAKAVAIWQALEPADRVRLASVLMSRAGLADLDTGEVVPPEDLTAWRDTVHAVIGRKPRN</sequence>
<dbReference type="GO" id="GO:0008757">
    <property type="term" value="F:S-adenosylmethionine-dependent methyltransferase activity"/>
    <property type="evidence" value="ECO:0007669"/>
    <property type="project" value="InterPro"/>
</dbReference>